<dbReference type="InterPro" id="IPR000160">
    <property type="entry name" value="GGDEF_dom"/>
</dbReference>
<evidence type="ECO:0000256" key="1">
    <source>
        <dbReference type="ARBA" id="ARBA00001946"/>
    </source>
</evidence>
<comment type="cofactor">
    <cofactor evidence="1">
        <name>Mg(2+)</name>
        <dbReference type="ChEBI" id="CHEBI:18420"/>
    </cofactor>
</comment>
<organism evidence="5 6">
    <name type="scientific">Vibrio sinaloensis DSM 21326</name>
    <dbReference type="NCBI Taxonomy" id="945550"/>
    <lineage>
        <taxon>Bacteria</taxon>
        <taxon>Pseudomonadati</taxon>
        <taxon>Pseudomonadota</taxon>
        <taxon>Gammaproteobacteria</taxon>
        <taxon>Vibrionales</taxon>
        <taxon>Vibrionaceae</taxon>
        <taxon>Vibrio</taxon>
        <taxon>Vibrio oreintalis group</taxon>
    </lineage>
</organism>
<dbReference type="PANTHER" id="PTHR45138:SF9">
    <property type="entry name" value="DIGUANYLATE CYCLASE DGCM-RELATED"/>
    <property type="match status" value="1"/>
</dbReference>
<feature type="domain" description="GGDEF" evidence="4">
    <location>
        <begin position="181"/>
        <end position="314"/>
    </location>
</feature>
<dbReference type="AlphaFoldDB" id="E8MDG2"/>
<evidence type="ECO:0000256" key="2">
    <source>
        <dbReference type="ARBA" id="ARBA00012528"/>
    </source>
</evidence>
<dbReference type="InterPro" id="IPR029787">
    <property type="entry name" value="Nucleotide_cyclase"/>
</dbReference>
<dbReference type="SMART" id="SM00267">
    <property type="entry name" value="GGDEF"/>
    <property type="match status" value="1"/>
</dbReference>
<sequence length="315" mass="35775">MPENLQTTVEQKELLKAKAVLDALPDNIFVFTIDGTCIEVYEGQDRESPDFNYQRLKGMNLKQIVDRPLARKLLFHIEQAIALGQTETLVHSVEPSDMHPGFDITSLDKTIWYEAKISPVALNGSDFDSVLWVTRDISRTVEKERQVKQLLERDELTGLVNRRTFLSKLTSYFNQFKLNGLHTSVLIIDLDRFKHWNDTLGHVTGDKVLKHVADLCSKQLRSVEIIGRLGGEEFAVILPNVSSDKALAIGERLRKSVEQTPYRDNDQEIKVTISVGVCSFSPSDTSKLDILERSDKAMYKSKHTGRNKVSTYHSK</sequence>
<dbReference type="GO" id="GO:1902201">
    <property type="term" value="P:negative regulation of bacterial-type flagellum-dependent cell motility"/>
    <property type="evidence" value="ECO:0007669"/>
    <property type="project" value="TreeGrafter"/>
</dbReference>
<dbReference type="NCBIfam" id="TIGR00254">
    <property type="entry name" value="GGDEF"/>
    <property type="match status" value="1"/>
</dbReference>
<evidence type="ECO:0000313" key="6">
    <source>
        <dbReference type="Proteomes" id="UP000006228"/>
    </source>
</evidence>
<name>E8MDG2_PHOS4</name>
<dbReference type="Proteomes" id="UP000006228">
    <property type="component" value="Unassembled WGS sequence"/>
</dbReference>
<evidence type="ECO:0000256" key="3">
    <source>
        <dbReference type="ARBA" id="ARBA00034247"/>
    </source>
</evidence>
<dbReference type="Gene3D" id="3.30.450.20">
    <property type="entry name" value="PAS domain"/>
    <property type="match status" value="1"/>
</dbReference>
<gene>
    <name evidence="5" type="ORF">VISI1226_08474</name>
</gene>
<comment type="caution">
    <text evidence="5">The sequence shown here is derived from an EMBL/GenBank/DDBJ whole genome shotgun (WGS) entry which is preliminary data.</text>
</comment>
<dbReference type="Gene3D" id="3.30.70.270">
    <property type="match status" value="1"/>
</dbReference>
<dbReference type="GO" id="GO:0043709">
    <property type="term" value="P:cell adhesion involved in single-species biofilm formation"/>
    <property type="evidence" value="ECO:0007669"/>
    <property type="project" value="TreeGrafter"/>
</dbReference>
<dbReference type="GO" id="GO:0052621">
    <property type="term" value="F:diguanylate cyclase activity"/>
    <property type="evidence" value="ECO:0007669"/>
    <property type="project" value="UniProtKB-EC"/>
</dbReference>
<dbReference type="GO" id="GO:0005886">
    <property type="term" value="C:plasma membrane"/>
    <property type="evidence" value="ECO:0007669"/>
    <property type="project" value="TreeGrafter"/>
</dbReference>
<dbReference type="EMBL" id="AEVT01000122">
    <property type="protein sequence ID" value="EGA67948.1"/>
    <property type="molecule type" value="Genomic_DNA"/>
</dbReference>
<protein>
    <recommendedName>
        <fullName evidence="2">diguanylate cyclase</fullName>
        <ecNumber evidence="2">2.7.7.65</ecNumber>
    </recommendedName>
</protein>
<dbReference type="Pfam" id="PF00990">
    <property type="entry name" value="GGDEF"/>
    <property type="match status" value="1"/>
</dbReference>
<evidence type="ECO:0000259" key="4">
    <source>
        <dbReference type="PROSITE" id="PS50887"/>
    </source>
</evidence>
<reference evidence="5 6" key="1">
    <citation type="journal article" date="2012" name="Int. J. Syst. Evol. Microbiol.">
        <title>Vibrio caribbeanicus sp. nov., isolated from the marine sponge Scleritoderma cyanea.</title>
        <authorList>
            <person name="Hoffmann M."/>
            <person name="Monday S.R."/>
            <person name="Allard M.W."/>
            <person name="Strain E.A."/>
            <person name="Whittaker P."/>
            <person name="Naum M."/>
            <person name="McCarthy P.J."/>
            <person name="Lopez J.V."/>
            <person name="Fischer M."/>
            <person name="Brown E.W."/>
        </authorList>
    </citation>
    <scope>NUCLEOTIDE SEQUENCE [LARGE SCALE GENOMIC DNA]</scope>
    <source>
        <strain evidence="6">DSMZ 21326</strain>
    </source>
</reference>
<dbReference type="SUPFAM" id="SSF55073">
    <property type="entry name" value="Nucleotide cyclase"/>
    <property type="match status" value="1"/>
</dbReference>
<dbReference type="OrthoDB" id="9812260at2"/>
<proteinExistence type="predicted"/>
<dbReference type="PANTHER" id="PTHR45138">
    <property type="entry name" value="REGULATORY COMPONENTS OF SENSORY TRANSDUCTION SYSTEM"/>
    <property type="match status" value="1"/>
</dbReference>
<dbReference type="FunFam" id="3.30.70.270:FF:000001">
    <property type="entry name" value="Diguanylate cyclase domain protein"/>
    <property type="match status" value="1"/>
</dbReference>
<dbReference type="eggNOG" id="COG3706">
    <property type="taxonomic scope" value="Bacteria"/>
</dbReference>
<comment type="catalytic activity">
    <reaction evidence="3">
        <text>2 GTP = 3',3'-c-di-GMP + 2 diphosphate</text>
        <dbReference type="Rhea" id="RHEA:24898"/>
        <dbReference type="ChEBI" id="CHEBI:33019"/>
        <dbReference type="ChEBI" id="CHEBI:37565"/>
        <dbReference type="ChEBI" id="CHEBI:58805"/>
        <dbReference type="EC" id="2.7.7.65"/>
    </reaction>
</comment>
<dbReference type="EC" id="2.7.7.65" evidence="2"/>
<accession>E8MDG2</accession>
<dbReference type="InterPro" id="IPR050469">
    <property type="entry name" value="Diguanylate_Cyclase"/>
</dbReference>
<dbReference type="PROSITE" id="PS50887">
    <property type="entry name" value="GGDEF"/>
    <property type="match status" value="1"/>
</dbReference>
<dbReference type="CDD" id="cd01949">
    <property type="entry name" value="GGDEF"/>
    <property type="match status" value="1"/>
</dbReference>
<dbReference type="GeneID" id="95571556"/>
<evidence type="ECO:0000313" key="5">
    <source>
        <dbReference type="EMBL" id="EGA67948.1"/>
    </source>
</evidence>
<dbReference type="InterPro" id="IPR043128">
    <property type="entry name" value="Rev_trsase/Diguanyl_cyclase"/>
</dbReference>
<dbReference type="RefSeq" id="WP_008081589.1">
    <property type="nucleotide sequence ID" value="NZ_AEVT01000122.1"/>
</dbReference>